<dbReference type="GeneID" id="103722590"/>
<keyword evidence="4" id="KW-0378">Hydrolase</keyword>
<feature type="compositionally biased region" description="Basic and acidic residues" evidence="8">
    <location>
        <begin position="281"/>
        <end position="293"/>
    </location>
</feature>
<dbReference type="PANTHER" id="PTHR13604:SF0">
    <property type="entry name" value="ABASIC SITE PROCESSING PROTEIN HMCES"/>
    <property type="match status" value="1"/>
</dbReference>
<keyword evidence="6" id="KW-0238">DNA-binding</keyword>
<organism evidence="9 10">
    <name type="scientific">Phoenix dactylifera</name>
    <name type="common">Date palm</name>
    <dbReference type="NCBI Taxonomy" id="42345"/>
    <lineage>
        <taxon>Eukaryota</taxon>
        <taxon>Viridiplantae</taxon>
        <taxon>Streptophyta</taxon>
        <taxon>Embryophyta</taxon>
        <taxon>Tracheophyta</taxon>
        <taxon>Spermatophyta</taxon>
        <taxon>Magnoliopsida</taxon>
        <taxon>Liliopsida</taxon>
        <taxon>Arecaceae</taxon>
        <taxon>Coryphoideae</taxon>
        <taxon>Phoeniceae</taxon>
        <taxon>Phoenix</taxon>
    </lineage>
</organism>
<dbReference type="Pfam" id="PF02586">
    <property type="entry name" value="SRAP"/>
    <property type="match status" value="1"/>
</dbReference>
<reference evidence="10" key="1">
    <citation type="submission" date="2025-08" db="UniProtKB">
        <authorList>
            <consortium name="RefSeq"/>
        </authorList>
    </citation>
    <scope>IDENTIFICATION</scope>
    <source>
        <tissue evidence="10">Young leaves</tissue>
    </source>
</reference>
<evidence type="ECO:0000256" key="5">
    <source>
        <dbReference type="ARBA" id="ARBA00023124"/>
    </source>
</evidence>
<name>A0A8B8JCX0_PHODC</name>
<dbReference type="PROSITE" id="PS51257">
    <property type="entry name" value="PROKAR_LIPOPROTEIN"/>
    <property type="match status" value="1"/>
</dbReference>
<dbReference type="SUPFAM" id="SSF143081">
    <property type="entry name" value="BB1717-like"/>
    <property type="match status" value="1"/>
</dbReference>
<keyword evidence="7" id="KW-0456">Lyase</keyword>
<dbReference type="GO" id="GO:0016829">
    <property type="term" value="F:lyase activity"/>
    <property type="evidence" value="ECO:0007669"/>
    <property type="project" value="UniProtKB-KW"/>
</dbReference>
<dbReference type="AlphaFoldDB" id="A0A8B8JCX0"/>
<evidence type="ECO:0000313" key="9">
    <source>
        <dbReference type="Proteomes" id="UP000228380"/>
    </source>
</evidence>
<evidence type="ECO:0000256" key="2">
    <source>
        <dbReference type="ARBA" id="ARBA00022670"/>
    </source>
</evidence>
<dbReference type="GO" id="GO:0003697">
    <property type="term" value="F:single-stranded DNA binding"/>
    <property type="evidence" value="ECO:0007669"/>
    <property type="project" value="InterPro"/>
</dbReference>
<dbReference type="RefSeq" id="XP_026666381.1">
    <property type="nucleotide sequence ID" value="XM_026810580.2"/>
</dbReference>
<evidence type="ECO:0000256" key="8">
    <source>
        <dbReference type="SAM" id="MobiDB-lite"/>
    </source>
</evidence>
<dbReference type="Proteomes" id="UP000228380">
    <property type="component" value="Unplaced"/>
</dbReference>
<evidence type="ECO:0000256" key="1">
    <source>
        <dbReference type="ARBA" id="ARBA00008136"/>
    </source>
</evidence>
<evidence type="ECO:0000256" key="4">
    <source>
        <dbReference type="ARBA" id="ARBA00022801"/>
    </source>
</evidence>
<dbReference type="GO" id="GO:0106300">
    <property type="term" value="P:protein-DNA covalent cross-linking repair"/>
    <property type="evidence" value="ECO:0007669"/>
    <property type="project" value="InterPro"/>
</dbReference>
<proteinExistence type="inferred from homology"/>
<gene>
    <name evidence="10" type="primary">LOC103722590</name>
</gene>
<evidence type="ECO:0000313" key="10">
    <source>
        <dbReference type="RefSeq" id="XP_026666381.1"/>
    </source>
</evidence>
<dbReference type="PANTHER" id="PTHR13604">
    <property type="entry name" value="DC12-RELATED"/>
    <property type="match status" value="1"/>
</dbReference>
<keyword evidence="5" id="KW-0190">Covalent protein-DNA linkage</keyword>
<evidence type="ECO:0000256" key="3">
    <source>
        <dbReference type="ARBA" id="ARBA00022763"/>
    </source>
</evidence>
<dbReference type="GO" id="GO:0006508">
    <property type="term" value="P:proteolysis"/>
    <property type="evidence" value="ECO:0007669"/>
    <property type="project" value="UniProtKB-KW"/>
</dbReference>
<dbReference type="OrthoDB" id="2111841at2759"/>
<keyword evidence="3" id="KW-0227">DNA damage</keyword>
<protein>
    <submittedName>
        <fullName evidence="10">Abasic site processing protein HMCES isoform X1</fullName>
    </submittedName>
</protein>
<dbReference type="GO" id="GO:0008233">
    <property type="term" value="F:peptidase activity"/>
    <property type="evidence" value="ECO:0007669"/>
    <property type="project" value="UniProtKB-KW"/>
</dbReference>
<evidence type="ECO:0000256" key="7">
    <source>
        <dbReference type="ARBA" id="ARBA00023239"/>
    </source>
</evidence>
<sequence length="393" mass="43877">MCGRARCTLNPGQVAQACRLADGGGDASSIPTLQMDRYSRVNLECSSYIPINFEELTYRPSYNVSPGAYLPVVAARKEAKGSGEGREAPVIHCMKWGLVPSFTKKTEKPDHFKMFNARSESIKEKASFRRLIPTNRCLVAVEGFYEWKKDGSRKQPYYIHFKDHRPLVFAALYDSWVNSEGEILHTFTILTTRSSTALQWLHDRMPVILGNKGSIDVWLEKSTPKLEAVLGPYEDSDLVWYPVTTAVGKPSFDGPECIKEIKLKSTGENPMSKFFAKKKVDKSQSEPEHKKSSNEFPQTDAFGSVKDEPDAEETEELTKEEKNGKSDHFAPPKGETIGPDVCGIKREFEEMATNSISQTETAIVLPASPVKKGKSVKSTGDRQASLLSYFGKR</sequence>
<keyword evidence="9" id="KW-1185">Reference proteome</keyword>
<dbReference type="InterPro" id="IPR036590">
    <property type="entry name" value="SRAP-like"/>
</dbReference>
<feature type="compositionally biased region" description="Basic and acidic residues" evidence="8">
    <location>
        <begin position="316"/>
        <end position="330"/>
    </location>
</feature>
<dbReference type="InterPro" id="IPR003738">
    <property type="entry name" value="SRAP"/>
</dbReference>
<keyword evidence="2" id="KW-0645">Protease</keyword>
<comment type="similarity">
    <text evidence="1">Belongs to the SOS response-associated peptidase family.</text>
</comment>
<accession>A0A8B8JCX0</accession>
<dbReference type="Gene3D" id="3.90.1680.10">
    <property type="entry name" value="SOS response associated peptidase-like"/>
    <property type="match status" value="1"/>
</dbReference>
<feature type="region of interest" description="Disordered" evidence="8">
    <location>
        <begin position="277"/>
        <end position="341"/>
    </location>
</feature>
<evidence type="ECO:0000256" key="6">
    <source>
        <dbReference type="ARBA" id="ARBA00023125"/>
    </source>
</evidence>